<reference evidence="2" key="1">
    <citation type="submission" date="2022-02" db="EMBL/GenBank/DDBJ databases">
        <authorList>
            <person name="Giguere J D."/>
        </authorList>
    </citation>
    <scope>NUCLEOTIDE SEQUENCE</scope>
    <source>
        <strain evidence="2">CCAP 1055/1</strain>
    </source>
</reference>
<dbReference type="Proteomes" id="UP000836788">
    <property type="component" value="Chromosome 3"/>
</dbReference>
<feature type="compositionally biased region" description="Acidic residues" evidence="1">
    <location>
        <begin position="397"/>
        <end position="408"/>
    </location>
</feature>
<name>A0A8J9TSB4_PHATR</name>
<evidence type="ECO:0000256" key="1">
    <source>
        <dbReference type="SAM" id="MobiDB-lite"/>
    </source>
</evidence>
<protein>
    <submittedName>
        <fullName evidence="2">Uncharacterized protein</fullName>
    </submittedName>
</protein>
<accession>A0A8J9TSB4</accession>
<gene>
    <name evidence="2" type="ORF">PTTT1_LOCUS35505</name>
</gene>
<proteinExistence type="predicted"/>
<dbReference type="EMBL" id="OU594944">
    <property type="protein sequence ID" value="CAG9287430.1"/>
    <property type="molecule type" value="Genomic_DNA"/>
</dbReference>
<feature type="region of interest" description="Disordered" evidence="1">
    <location>
        <begin position="99"/>
        <end position="122"/>
    </location>
</feature>
<organism evidence="2">
    <name type="scientific">Phaeodactylum tricornutum</name>
    <name type="common">Diatom</name>
    <dbReference type="NCBI Taxonomy" id="2850"/>
    <lineage>
        <taxon>Eukaryota</taxon>
        <taxon>Sar</taxon>
        <taxon>Stramenopiles</taxon>
        <taxon>Ochrophyta</taxon>
        <taxon>Bacillariophyta</taxon>
        <taxon>Bacillariophyceae</taxon>
        <taxon>Bacillariophycidae</taxon>
        <taxon>Naviculales</taxon>
        <taxon>Phaeodactylaceae</taxon>
        <taxon>Phaeodactylum</taxon>
    </lineage>
</organism>
<feature type="region of interest" description="Disordered" evidence="1">
    <location>
        <begin position="1"/>
        <end position="57"/>
    </location>
</feature>
<feature type="compositionally biased region" description="Basic and acidic residues" evidence="1">
    <location>
        <begin position="21"/>
        <end position="30"/>
    </location>
</feature>
<sequence length="432" mass="49463">MKGKKRSRQSASNTVVWSGADHADRQDKKISKLQKHASGESKREHRRAVLTHETAEKRDHTKLRLHLIKTQRELAKLKARLESWDPHEEKERRRIERAAAELNVEQDNDPPKKKGRKGPEAWTLRGAARPAWEVYDFDTRYKDPHLEAHAQAKERAQRSQNILALCKGTFAQDAPPEGRDYLSLLMQLGHLSQEAKQFKAARAAWLECMDLEGNKPITTARESLMRMYLDLKRDEAALRLGDRLVDDTSVWVRYSTALLAVKTKSADKMETHLVAAIKSNIFCAYYLAFYDTFRTVFEYTEDFQDAEDEPQSSLEEAIEYCTSNQTDSWIDSQANVSLRNLLLAASKGQHPALLPSDLHWSARLDKIEEVFEARRQHAYEDGQDAEPSQGPEKTIDDAQESDEEDADTPIDLGMFIGMFRTAMEMVEESDMV</sequence>
<evidence type="ECO:0000313" key="2">
    <source>
        <dbReference type="EMBL" id="CAG9287430.1"/>
    </source>
</evidence>
<dbReference type="AlphaFoldDB" id="A0A8J9TSB4"/>
<feature type="region of interest" description="Disordered" evidence="1">
    <location>
        <begin position="379"/>
        <end position="410"/>
    </location>
</feature>